<dbReference type="CDD" id="cd00130">
    <property type="entry name" value="PAS"/>
    <property type="match status" value="1"/>
</dbReference>
<feature type="transmembrane region" description="Helical" evidence="8">
    <location>
        <begin position="185"/>
        <end position="205"/>
    </location>
</feature>
<dbReference type="InterPro" id="IPR005467">
    <property type="entry name" value="His_kinase_dom"/>
</dbReference>
<evidence type="ECO:0000256" key="3">
    <source>
        <dbReference type="ARBA" id="ARBA00012438"/>
    </source>
</evidence>
<dbReference type="InterPro" id="IPR001610">
    <property type="entry name" value="PAC"/>
</dbReference>
<feature type="transmembrane region" description="Helical" evidence="8">
    <location>
        <begin position="12"/>
        <end position="30"/>
    </location>
</feature>
<dbReference type="SUPFAM" id="SSF47384">
    <property type="entry name" value="Homodimeric domain of signal transducing histidine kinase"/>
    <property type="match status" value="1"/>
</dbReference>
<dbReference type="NCBIfam" id="TIGR00229">
    <property type="entry name" value="sensory_box"/>
    <property type="match status" value="1"/>
</dbReference>
<dbReference type="SUPFAM" id="SSF55874">
    <property type="entry name" value="ATPase domain of HSP90 chaperone/DNA topoisomerase II/histidine kinase"/>
    <property type="match status" value="1"/>
</dbReference>
<comment type="caution">
    <text evidence="14">The sequence shown here is derived from an EMBL/GenBank/DDBJ whole genome shotgun (WGS) entry which is preliminary data.</text>
</comment>
<dbReference type="PROSITE" id="PS50110">
    <property type="entry name" value="RESPONSE_REGULATORY"/>
    <property type="match status" value="1"/>
</dbReference>
<keyword evidence="8" id="KW-0812">Transmembrane</keyword>
<dbReference type="CDD" id="cd06225">
    <property type="entry name" value="HAMP"/>
    <property type="match status" value="1"/>
</dbReference>
<dbReference type="InterPro" id="IPR000014">
    <property type="entry name" value="PAS"/>
</dbReference>
<dbReference type="SMART" id="SM00091">
    <property type="entry name" value="PAS"/>
    <property type="match status" value="1"/>
</dbReference>
<dbReference type="SMART" id="SM00304">
    <property type="entry name" value="HAMP"/>
    <property type="match status" value="1"/>
</dbReference>
<evidence type="ECO:0000313" key="14">
    <source>
        <dbReference type="EMBL" id="GAV20378.1"/>
    </source>
</evidence>
<keyword evidence="8" id="KW-1133">Transmembrane helix</keyword>
<feature type="domain" description="HAMP" evidence="13">
    <location>
        <begin position="203"/>
        <end position="255"/>
    </location>
</feature>
<evidence type="ECO:0000259" key="12">
    <source>
        <dbReference type="PROSITE" id="PS50113"/>
    </source>
</evidence>
<dbReference type="SUPFAM" id="SSF55785">
    <property type="entry name" value="PYP-like sensor domain (PAS domain)"/>
    <property type="match status" value="1"/>
</dbReference>
<keyword evidence="8" id="KW-0472">Membrane</keyword>
<keyword evidence="4 7" id="KW-0597">Phosphoprotein</keyword>
<feature type="domain" description="Histidine kinase" evidence="9">
    <location>
        <begin position="394"/>
        <end position="618"/>
    </location>
</feature>
<dbReference type="InterPro" id="IPR036890">
    <property type="entry name" value="HATPase_C_sf"/>
</dbReference>
<dbReference type="SMART" id="SM00448">
    <property type="entry name" value="REC"/>
    <property type="match status" value="1"/>
</dbReference>
<evidence type="ECO:0000259" key="10">
    <source>
        <dbReference type="PROSITE" id="PS50110"/>
    </source>
</evidence>
<dbReference type="Pfam" id="PF00072">
    <property type="entry name" value="Response_reg"/>
    <property type="match status" value="1"/>
</dbReference>
<dbReference type="InterPro" id="IPR003660">
    <property type="entry name" value="HAMP_dom"/>
</dbReference>
<proteinExistence type="predicted"/>
<dbReference type="PROSITE" id="PS50885">
    <property type="entry name" value="HAMP"/>
    <property type="match status" value="1"/>
</dbReference>
<evidence type="ECO:0000259" key="11">
    <source>
        <dbReference type="PROSITE" id="PS50112"/>
    </source>
</evidence>
<sequence length="757" mass="84276">MTLTWLPMRWMIPLLMLGTAAFSSVAFYFYETHQSIRAFEHSKKEDVFRDLFRAASFAEYMLLRQDTAAVTAELSGLATEEGLGALVLVAPDHKVLYASRVAWLDEAVDSIDEDLRSLTLSTPQRMQGHAHFSEDRNSLYVHFPVRFQGDESDIRPMNYGSLVARYDLHPTKQQIYHDVEARLRLFIGLFSLISIFIWLLSHYALTKRVQRIVRSAEAFASGDLQARSALTGMDELGRISDAFDQMADQIQTSIRQQAKLVSAIETMVECVFITDVNGNIEYVNPAFTKVTGYSAAEAVGKNPRFLKSGEHPPEFYQAFWSRLLSGSVWSGQMTDRRKNGDLYYVRSSVVPVTDEKGVISHYVAVQEDITEQLAKDEKLTHAMKMESLGTLVGGIAHEFNNMLAGMVGNLYIARQRAAGKDDVIESIDRIEKLGYRAAEMIKQLLAFSRQGSSEFTSLDLTSFMHETIKLIHVSVPESVELSLDLSDEALVINGDKTQIHQILMNLLANARDAVVDIEKPCISIQLQQIQTDAELRKEHPDAVDSYAMLCVSDNGHGIEEKNISRIFEPFYTTRSVGEGTGLGLSMVFGAVEQHNGFIKLDSTVSQGSSFKLYFPLVDENPHEVDDKQEFSLGYGEKILIADDELAVRETLGEVLVDAGYQIQLAVDGAEAVEYFSADPESFHAVVLDMVMPRLGGVAAAEQMRRIRQDIAVIFQTGYDHDQMTSVSAAVADAIVLNKPVDPSKMLKIIATVVASGK</sequence>
<dbReference type="InterPro" id="IPR000700">
    <property type="entry name" value="PAS-assoc_C"/>
</dbReference>
<dbReference type="InterPro" id="IPR003594">
    <property type="entry name" value="HATPase_dom"/>
</dbReference>
<protein>
    <recommendedName>
        <fullName evidence="3">histidine kinase</fullName>
        <ecNumber evidence="3">2.7.13.3</ecNumber>
    </recommendedName>
</protein>
<feature type="domain" description="PAC" evidence="12">
    <location>
        <begin position="329"/>
        <end position="381"/>
    </location>
</feature>
<evidence type="ECO:0000256" key="5">
    <source>
        <dbReference type="ARBA" id="ARBA00022679"/>
    </source>
</evidence>
<dbReference type="RefSeq" id="WP_072659699.1">
    <property type="nucleotide sequence ID" value="NZ_BDFD01000010.1"/>
</dbReference>
<dbReference type="PROSITE" id="PS50109">
    <property type="entry name" value="HIS_KIN"/>
    <property type="match status" value="1"/>
</dbReference>
<evidence type="ECO:0000259" key="9">
    <source>
        <dbReference type="PROSITE" id="PS50109"/>
    </source>
</evidence>
<dbReference type="STRING" id="1921010.MMIC_P1343"/>
<feature type="modified residue" description="4-aspartylphosphate" evidence="7">
    <location>
        <position position="688"/>
    </location>
</feature>
<comment type="catalytic activity">
    <reaction evidence="1">
        <text>ATP + protein L-histidine = ADP + protein N-phospho-L-histidine.</text>
        <dbReference type="EC" id="2.7.13.3"/>
    </reaction>
</comment>
<evidence type="ECO:0000259" key="13">
    <source>
        <dbReference type="PROSITE" id="PS50885"/>
    </source>
</evidence>
<dbReference type="Gene3D" id="3.40.50.2300">
    <property type="match status" value="1"/>
</dbReference>
<dbReference type="EC" id="2.7.13.3" evidence="3"/>
<dbReference type="AlphaFoldDB" id="A0A1L8CN88"/>
<dbReference type="EMBL" id="BDFD01000010">
    <property type="protein sequence ID" value="GAV20378.1"/>
    <property type="molecule type" value="Genomic_DNA"/>
</dbReference>
<evidence type="ECO:0000256" key="1">
    <source>
        <dbReference type="ARBA" id="ARBA00000085"/>
    </source>
</evidence>
<dbReference type="GO" id="GO:0000155">
    <property type="term" value="F:phosphorelay sensor kinase activity"/>
    <property type="evidence" value="ECO:0007669"/>
    <property type="project" value="InterPro"/>
</dbReference>
<dbReference type="PROSITE" id="PS50112">
    <property type="entry name" value="PAS"/>
    <property type="match status" value="1"/>
</dbReference>
<dbReference type="Pfam" id="PF00672">
    <property type="entry name" value="HAMP"/>
    <property type="match status" value="1"/>
</dbReference>
<dbReference type="InterPro" id="IPR001789">
    <property type="entry name" value="Sig_transdc_resp-reg_receiver"/>
</dbReference>
<evidence type="ECO:0000256" key="7">
    <source>
        <dbReference type="PROSITE-ProRule" id="PRU00169"/>
    </source>
</evidence>
<dbReference type="CDD" id="cd00082">
    <property type="entry name" value="HisKA"/>
    <property type="match status" value="1"/>
</dbReference>
<comment type="subcellular location">
    <subcellularLocation>
        <location evidence="2">Membrane</location>
    </subcellularLocation>
</comment>
<dbReference type="GO" id="GO:0016020">
    <property type="term" value="C:membrane"/>
    <property type="evidence" value="ECO:0007669"/>
    <property type="project" value="UniProtKB-SubCell"/>
</dbReference>
<dbReference type="InterPro" id="IPR011006">
    <property type="entry name" value="CheY-like_superfamily"/>
</dbReference>
<evidence type="ECO:0000256" key="4">
    <source>
        <dbReference type="ARBA" id="ARBA00022553"/>
    </source>
</evidence>
<keyword evidence="15" id="KW-1185">Reference proteome</keyword>
<keyword evidence="5" id="KW-0808">Transferase</keyword>
<dbReference type="PANTHER" id="PTHR43065:SF42">
    <property type="entry name" value="TWO-COMPONENT SENSOR PPRA"/>
    <property type="match status" value="1"/>
</dbReference>
<gene>
    <name evidence="14" type="ORF">MMIC_P1343</name>
</gene>
<evidence type="ECO:0000256" key="2">
    <source>
        <dbReference type="ARBA" id="ARBA00004370"/>
    </source>
</evidence>
<dbReference type="Pfam" id="PF13426">
    <property type="entry name" value="PAS_9"/>
    <property type="match status" value="1"/>
</dbReference>
<dbReference type="OrthoDB" id="1931120at2"/>
<dbReference type="Gene3D" id="3.30.450.20">
    <property type="entry name" value="PAS domain"/>
    <property type="match status" value="1"/>
</dbReference>
<name>A0A1L8CN88_9PROT</name>
<dbReference type="Proteomes" id="UP000231632">
    <property type="component" value="Unassembled WGS sequence"/>
</dbReference>
<dbReference type="InterPro" id="IPR003661">
    <property type="entry name" value="HisK_dim/P_dom"/>
</dbReference>
<evidence type="ECO:0000313" key="15">
    <source>
        <dbReference type="Proteomes" id="UP000231632"/>
    </source>
</evidence>
<dbReference type="Pfam" id="PF02518">
    <property type="entry name" value="HATPase_c"/>
    <property type="match status" value="1"/>
</dbReference>
<dbReference type="PROSITE" id="PS50113">
    <property type="entry name" value="PAC"/>
    <property type="match status" value="1"/>
</dbReference>
<dbReference type="InterPro" id="IPR036097">
    <property type="entry name" value="HisK_dim/P_sf"/>
</dbReference>
<keyword evidence="6" id="KW-0418">Kinase</keyword>
<dbReference type="PANTHER" id="PTHR43065">
    <property type="entry name" value="SENSOR HISTIDINE KINASE"/>
    <property type="match status" value="1"/>
</dbReference>
<dbReference type="SMART" id="SM00387">
    <property type="entry name" value="HATPase_c"/>
    <property type="match status" value="1"/>
</dbReference>
<evidence type="ECO:0000256" key="6">
    <source>
        <dbReference type="ARBA" id="ARBA00022777"/>
    </source>
</evidence>
<reference evidence="14 15" key="1">
    <citation type="journal article" date="2017" name="Arch. Microbiol.">
        <title>Mariprofundus micogutta sp. nov., a novel iron-oxidizing zetaproteobacterium isolated from a deep-sea hydrothermal field at the Bayonnaise knoll of the Izu-Ogasawara arc, and a description of Mariprofundales ord. nov. and Zetaproteobacteria classis nov.</title>
        <authorList>
            <person name="Makita H."/>
            <person name="Tanaka E."/>
            <person name="Mitsunobu S."/>
            <person name="Miyazaki M."/>
            <person name="Nunoura T."/>
            <person name="Uematsu K."/>
            <person name="Takaki Y."/>
            <person name="Nishi S."/>
            <person name="Shimamura S."/>
            <person name="Takai K."/>
        </authorList>
    </citation>
    <scope>NUCLEOTIDE SEQUENCE [LARGE SCALE GENOMIC DNA]</scope>
    <source>
        <strain evidence="14 15">ET2</strain>
    </source>
</reference>
<dbReference type="InterPro" id="IPR004358">
    <property type="entry name" value="Sig_transdc_His_kin-like_C"/>
</dbReference>
<dbReference type="Gene3D" id="1.10.287.130">
    <property type="match status" value="1"/>
</dbReference>
<evidence type="ECO:0000256" key="8">
    <source>
        <dbReference type="SAM" id="Phobius"/>
    </source>
</evidence>
<dbReference type="SMART" id="SM00086">
    <property type="entry name" value="PAC"/>
    <property type="match status" value="1"/>
</dbReference>
<dbReference type="SUPFAM" id="SSF52172">
    <property type="entry name" value="CheY-like"/>
    <property type="match status" value="1"/>
</dbReference>
<dbReference type="InterPro" id="IPR035965">
    <property type="entry name" value="PAS-like_dom_sf"/>
</dbReference>
<dbReference type="SMART" id="SM00388">
    <property type="entry name" value="HisKA"/>
    <property type="match status" value="1"/>
</dbReference>
<dbReference type="Gene3D" id="6.10.340.10">
    <property type="match status" value="1"/>
</dbReference>
<accession>A0A1L8CN88</accession>
<dbReference type="Gene3D" id="3.30.565.10">
    <property type="entry name" value="Histidine kinase-like ATPase, C-terminal domain"/>
    <property type="match status" value="1"/>
</dbReference>
<feature type="domain" description="Response regulatory" evidence="10">
    <location>
        <begin position="637"/>
        <end position="753"/>
    </location>
</feature>
<dbReference type="SUPFAM" id="SSF158472">
    <property type="entry name" value="HAMP domain-like"/>
    <property type="match status" value="1"/>
</dbReference>
<dbReference type="PRINTS" id="PR00344">
    <property type="entry name" value="BCTRLSENSOR"/>
</dbReference>
<organism evidence="14 15">
    <name type="scientific">Mariprofundus micogutta</name>
    <dbReference type="NCBI Taxonomy" id="1921010"/>
    <lineage>
        <taxon>Bacteria</taxon>
        <taxon>Pseudomonadati</taxon>
        <taxon>Pseudomonadota</taxon>
        <taxon>Candidatius Mariprofundia</taxon>
        <taxon>Mariprofundales</taxon>
        <taxon>Mariprofundaceae</taxon>
        <taxon>Mariprofundus</taxon>
    </lineage>
</organism>
<feature type="domain" description="PAS" evidence="11">
    <location>
        <begin position="256"/>
        <end position="302"/>
    </location>
</feature>